<protein>
    <recommendedName>
        <fullName evidence="2">LysM domain-containing protein</fullName>
    </recommendedName>
</protein>
<sequence length="68" mass="7614">MNLGYRIKASEEYADIQALAFVGGRVSDGPYPKFIFSSDAQYGTYDEIRRRIRGGESLEAIAKSYNIS</sequence>
<reference evidence="1" key="1">
    <citation type="submission" date="2016-08" db="EMBL/GenBank/DDBJ databases">
        <title>Complete Genome Seqeunce of Paenibacillus sp. nov. IHBB 9852 from high altitute lake of Indian trans-Himalayas.</title>
        <authorList>
            <person name="Kiran S."/>
            <person name="Swarnkar M.K."/>
            <person name="Rana A."/>
            <person name="Tewari R."/>
            <person name="Gulati A."/>
        </authorList>
    </citation>
    <scope>NUCLEOTIDE SEQUENCE [LARGE SCALE GENOMIC DNA]</scope>
    <source>
        <strain evidence="1">IHBB 9852</strain>
    </source>
</reference>
<dbReference type="AlphaFoldDB" id="A0A1B2DVE5"/>
<gene>
    <name evidence="1" type="ORF">BBD41_03320</name>
</gene>
<evidence type="ECO:0008006" key="2">
    <source>
        <dbReference type="Google" id="ProtNLM"/>
    </source>
</evidence>
<organism evidence="1">
    <name type="scientific">Paenibacillus ihbetae</name>
    <dbReference type="NCBI Taxonomy" id="1870820"/>
    <lineage>
        <taxon>Bacteria</taxon>
        <taxon>Bacillati</taxon>
        <taxon>Bacillota</taxon>
        <taxon>Bacilli</taxon>
        <taxon>Bacillales</taxon>
        <taxon>Paenibacillaceae</taxon>
        <taxon>Paenibacillus</taxon>
    </lineage>
</organism>
<evidence type="ECO:0000313" key="1">
    <source>
        <dbReference type="EMBL" id="ANY71689.1"/>
    </source>
</evidence>
<accession>A0A1B2DVE5</accession>
<dbReference type="EMBL" id="CP016809">
    <property type="protein sequence ID" value="ANY71689.1"/>
    <property type="molecule type" value="Genomic_DNA"/>
</dbReference>
<proteinExistence type="predicted"/>
<name>A0A1B2DVE5_9BACL</name>
<dbReference type="KEGG" id="pib:BBD41_03320"/>